<gene>
    <name evidence="2" type="ORF">Y1Q_0018602</name>
</gene>
<sequence length="86" mass="10157">MQEEITSTVMKCLDWRWGQWVNQYTEEMNCLEKKLEKLASRNGLREPADSREESASGRSNELERRTWPLHENVTSEGHLCCREISE</sequence>
<keyword evidence="3" id="KW-1185">Reference proteome</keyword>
<feature type="region of interest" description="Disordered" evidence="1">
    <location>
        <begin position="41"/>
        <end position="68"/>
    </location>
</feature>
<dbReference type="EMBL" id="AKHW03002185">
    <property type="protein sequence ID" value="KYO39499.1"/>
    <property type="molecule type" value="Genomic_DNA"/>
</dbReference>
<dbReference type="Proteomes" id="UP000050525">
    <property type="component" value="Unassembled WGS sequence"/>
</dbReference>
<evidence type="ECO:0000313" key="2">
    <source>
        <dbReference type="EMBL" id="KYO39499.1"/>
    </source>
</evidence>
<dbReference type="AlphaFoldDB" id="A0A151NSA9"/>
<accession>A0A151NSA9</accession>
<evidence type="ECO:0000313" key="3">
    <source>
        <dbReference type="Proteomes" id="UP000050525"/>
    </source>
</evidence>
<protein>
    <submittedName>
        <fullName evidence="2">Uncharacterized protein</fullName>
    </submittedName>
</protein>
<comment type="caution">
    <text evidence="2">The sequence shown here is derived from an EMBL/GenBank/DDBJ whole genome shotgun (WGS) entry which is preliminary data.</text>
</comment>
<proteinExistence type="predicted"/>
<name>A0A151NSA9_ALLMI</name>
<reference evidence="2 3" key="1">
    <citation type="journal article" date="2012" name="Genome Biol.">
        <title>Sequencing three crocodilian genomes to illuminate the evolution of archosaurs and amniotes.</title>
        <authorList>
            <person name="St John J.A."/>
            <person name="Braun E.L."/>
            <person name="Isberg S.R."/>
            <person name="Miles L.G."/>
            <person name="Chong A.Y."/>
            <person name="Gongora J."/>
            <person name="Dalzell P."/>
            <person name="Moran C."/>
            <person name="Bed'hom B."/>
            <person name="Abzhanov A."/>
            <person name="Burgess S.C."/>
            <person name="Cooksey A.M."/>
            <person name="Castoe T.A."/>
            <person name="Crawford N.G."/>
            <person name="Densmore L.D."/>
            <person name="Drew J.C."/>
            <person name="Edwards S.V."/>
            <person name="Faircloth B.C."/>
            <person name="Fujita M.K."/>
            <person name="Greenwold M.J."/>
            <person name="Hoffmann F.G."/>
            <person name="Howard J.M."/>
            <person name="Iguchi T."/>
            <person name="Janes D.E."/>
            <person name="Khan S.Y."/>
            <person name="Kohno S."/>
            <person name="de Koning A.J."/>
            <person name="Lance S.L."/>
            <person name="McCarthy F.M."/>
            <person name="McCormack J.E."/>
            <person name="Merchant M.E."/>
            <person name="Peterson D.G."/>
            <person name="Pollock D.D."/>
            <person name="Pourmand N."/>
            <person name="Raney B.J."/>
            <person name="Roessler K.A."/>
            <person name="Sanford J.R."/>
            <person name="Sawyer R.H."/>
            <person name="Schmidt C.J."/>
            <person name="Triplett E.W."/>
            <person name="Tuberville T.D."/>
            <person name="Venegas-Anaya M."/>
            <person name="Howard J.T."/>
            <person name="Jarvis E.D."/>
            <person name="Guillette L.J.Jr."/>
            <person name="Glenn T.C."/>
            <person name="Green R.E."/>
            <person name="Ray D.A."/>
        </authorList>
    </citation>
    <scope>NUCLEOTIDE SEQUENCE [LARGE SCALE GENOMIC DNA]</scope>
    <source>
        <strain evidence="2">KSC_2009_1</strain>
    </source>
</reference>
<evidence type="ECO:0000256" key="1">
    <source>
        <dbReference type="SAM" id="MobiDB-lite"/>
    </source>
</evidence>
<organism evidence="2 3">
    <name type="scientific">Alligator mississippiensis</name>
    <name type="common">American alligator</name>
    <dbReference type="NCBI Taxonomy" id="8496"/>
    <lineage>
        <taxon>Eukaryota</taxon>
        <taxon>Metazoa</taxon>
        <taxon>Chordata</taxon>
        <taxon>Craniata</taxon>
        <taxon>Vertebrata</taxon>
        <taxon>Euteleostomi</taxon>
        <taxon>Archelosauria</taxon>
        <taxon>Archosauria</taxon>
        <taxon>Crocodylia</taxon>
        <taxon>Alligatoridae</taxon>
        <taxon>Alligatorinae</taxon>
        <taxon>Alligator</taxon>
    </lineage>
</organism>